<sequence length="654" mass="74751">MLCQVCKEGLENMGKETLLYFYGGERPEYGHHRDRESFDRSASQGCVMCSDFPFHDSQDDRRRNEGDPGFFSTFWISNEDDGRSMHVDSGYGSKMIQLVQLRQPPLMDNTLNFNLGCSTDSLQTWNMIFNWMGTCSRLHERCKRNVKDVPYRPTRLLQITKQKLSVSRKHLFFQLVSGSQCPRDKPYVTLSYCWGSKPLEKSLRLLRSTEAELQKPSSTNRLPRTLRDAVDIADNCGICYIWVDRLCIYQDSQEDWHREAGMMQDVYRNASFCISALGAADDEGGCFFPRDPSRVAPTIIEWKGTDEIYRADLEDSAWRTTFQNEPLLKRAWVLQERLMSRRTIHFGCRQVFWECAEVHACETHPEGFKKVSPVAGPSSTSNYSLWKDLIATPTVPGTTTHPHVRIYAEWSAIVSLYSDTRLTIPSDKLVAVSGLAKDVRRALQSLELGPCSYLAGLWEDVLMETLVWYVKVGSPAERATDYRAPSWSWASLDGPLFVPDVFFEETIELSSLLSAHMEFISYDETTEVRNGVLTLSGPTCFVEVSVLSDNQYSANTFRQVQDRSVVINWQMAAQIWLPSPRVIFDTMNDIRDDFFCIWIVAQPATVGWQASGLALSPVGENTFRRLGMVTYYNLNQAKLEEFLGSFTRQEIMVI</sequence>
<organism evidence="1 2">
    <name type="scientific">Hypoxylon rubiginosum</name>
    <dbReference type="NCBI Taxonomy" id="110542"/>
    <lineage>
        <taxon>Eukaryota</taxon>
        <taxon>Fungi</taxon>
        <taxon>Dikarya</taxon>
        <taxon>Ascomycota</taxon>
        <taxon>Pezizomycotina</taxon>
        <taxon>Sordariomycetes</taxon>
        <taxon>Xylariomycetidae</taxon>
        <taxon>Xylariales</taxon>
        <taxon>Hypoxylaceae</taxon>
        <taxon>Hypoxylon</taxon>
    </lineage>
</organism>
<dbReference type="EMBL" id="MU394299">
    <property type="protein sequence ID" value="KAI6088783.1"/>
    <property type="molecule type" value="Genomic_DNA"/>
</dbReference>
<protein>
    <submittedName>
        <fullName evidence="1">HET-domain-containing protein</fullName>
    </submittedName>
</protein>
<gene>
    <name evidence="1" type="ORF">F4821DRAFT_232950</name>
</gene>
<evidence type="ECO:0000313" key="1">
    <source>
        <dbReference type="EMBL" id="KAI6088783.1"/>
    </source>
</evidence>
<accession>A0ACC0D7P5</accession>
<dbReference type="Proteomes" id="UP001497680">
    <property type="component" value="Unassembled WGS sequence"/>
</dbReference>
<proteinExistence type="predicted"/>
<reference evidence="1 2" key="1">
    <citation type="journal article" date="2022" name="New Phytol.">
        <title>Ecological generalism drives hyperdiversity of secondary metabolite gene clusters in xylarialean endophytes.</title>
        <authorList>
            <person name="Franco M.E.E."/>
            <person name="Wisecaver J.H."/>
            <person name="Arnold A.E."/>
            <person name="Ju Y.M."/>
            <person name="Slot J.C."/>
            <person name="Ahrendt S."/>
            <person name="Moore L.P."/>
            <person name="Eastman K.E."/>
            <person name="Scott K."/>
            <person name="Konkel Z."/>
            <person name="Mondo S.J."/>
            <person name="Kuo A."/>
            <person name="Hayes R.D."/>
            <person name="Haridas S."/>
            <person name="Andreopoulos B."/>
            <person name="Riley R."/>
            <person name="LaButti K."/>
            <person name="Pangilinan J."/>
            <person name="Lipzen A."/>
            <person name="Amirebrahimi M."/>
            <person name="Yan J."/>
            <person name="Adam C."/>
            <person name="Keymanesh K."/>
            <person name="Ng V."/>
            <person name="Louie K."/>
            <person name="Northen T."/>
            <person name="Drula E."/>
            <person name="Henrissat B."/>
            <person name="Hsieh H.M."/>
            <person name="Youens-Clark K."/>
            <person name="Lutzoni F."/>
            <person name="Miadlikowska J."/>
            <person name="Eastwood D.C."/>
            <person name="Hamelin R.C."/>
            <person name="Grigoriev I.V."/>
            <person name="U'Ren J.M."/>
        </authorList>
    </citation>
    <scope>NUCLEOTIDE SEQUENCE [LARGE SCALE GENOMIC DNA]</scope>
    <source>
        <strain evidence="1 2">ER1909</strain>
    </source>
</reference>
<comment type="caution">
    <text evidence="1">The sequence shown here is derived from an EMBL/GenBank/DDBJ whole genome shotgun (WGS) entry which is preliminary data.</text>
</comment>
<name>A0ACC0D7P5_9PEZI</name>
<keyword evidence="2" id="KW-1185">Reference proteome</keyword>
<evidence type="ECO:0000313" key="2">
    <source>
        <dbReference type="Proteomes" id="UP001497680"/>
    </source>
</evidence>